<dbReference type="Gene3D" id="1.10.760.10">
    <property type="entry name" value="Cytochrome c-like domain"/>
    <property type="match status" value="1"/>
</dbReference>
<name>A0ABM7R8K6_9BACT</name>
<dbReference type="PANTHER" id="PTHR33546:SF1">
    <property type="entry name" value="LARGE, MULTIFUNCTIONAL SECRETED PROTEIN"/>
    <property type="match status" value="1"/>
</dbReference>
<dbReference type="InterPro" id="IPR055557">
    <property type="entry name" value="DUF7133"/>
</dbReference>
<evidence type="ECO:0000256" key="3">
    <source>
        <dbReference type="ARBA" id="ARBA00023004"/>
    </source>
</evidence>
<dbReference type="SUPFAM" id="SSF50952">
    <property type="entry name" value="Soluble quinoprotein glucose dehydrogenase"/>
    <property type="match status" value="1"/>
</dbReference>
<dbReference type="PANTHER" id="PTHR33546">
    <property type="entry name" value="LARGE, MULTIFUNCTIONAL SECRETED PROTEIN-RELATED"/>
    <property type="match status" value="1"/>
</dbReference>
<accession>A0ABM7R8K6</accession>
<feature type="signal peptide" evidence="5">
    <location>
        <begin position="1"/>
        <end position="20"/>
    </location>
</feature>
<evidence type="ECO:0000313" key="8">
    <source>
        <dbReference type="Proteomes" id="UP001374893"/>
    </source>
</evidence>
<dbReference type="Proteomes" id="UP001374893">
    <property type="component" value="Chromosome"/>
</dbReference>
<dbReference type="InterPro" id="IPR011042">
    <property type="entry name" value="6-blade_b-propeller_TolB-like"/>
</dbReference>
<dbReference type="InterPro" id="IPR011041">
    <property type="entry name" value="Quinoprot_gluc/sorb_DH_b-prop"/>
</dbReference>
<dbReference type="PROSITE" id="PS51007">
    <property type="entry name" value="CYTC"/>
    <property type="match status" value="1"/>
</dbReference>
<protein>
    <recommendedName>
        <fullName evidence="6">Cytochrome c domain-containing protein</fullName>
    </recommendedName>
</protein>
<dbReference type="InterPro" id="IPR009056">
    <property type="entry name" value="Cyt_c-like_dom"/>
</dbReference>
<keyword evidence="2 4" id="KW-0479">Metal-binding</keyword>
<evidence type="ECO:0000256" key="1">
    <source>
        <dbReference type="ARBA" id="ARBA00022617"/>
    </source>
</evidence>
<evidence type="ECO:0000259" key="6">
    <source>
        <dbReference type="PROSITE" id="PS51007"/>
    </source>
</evidence>
<dbReference type="EMBL" id="AP024702">
    <property type="protein sequence ID" value="BCX46267.1"/>
    <property type="molecule type" value="Genomic_DNA"/>
</dbReference>
<reference evidence="7 8" key="1">
    <citation type="submission" date="2021-06" db="EMBL/GenBank/DDBJ databases">
        <title>Complete genome of Haloferula helveola possessing various polysaccharide degrading enzymes.</title>
        <authorList>
            <person name="Takami H."/>
            <person name="Huang C."/>
            <person name="Hamasaki K."/>
        </authorList>
    </citation>
    <scope>NUCLEOTIDE SEQUENCE [LARGE SCALE GENOMIC DNA]</scope>
    <source>
        <strain evidence="7 8">CN-1</strain>
    </source>
</reference>
<organism evidence="7 8">
    <name type="scientific">Haloferula helveola</name>
    <dbReference type="NCBI Taxonomy" id="490095"/>
    <lineage>
        <taxon>Bacteria</taxon>
        <taxon>Pseudomonadati</taxon>
        <taxon>Verrucomicrobiota</taxon>
        <taxon>Verrucomicrobiia</taxon>
        <taxon>Verrucomicrobiales</taxon>
        <taxon>Verrucomicrobiaceae</taxon>
        <taxon>Haloferula</taxon>
    </lineage>
</organism>
<dbReference type="InterPro" id="IPR036909">
    <property type="entry name" value="Cyt_c-like_dom_sf"/>
</dbReference>
<dbReference type="RefSeq" id="WP_338687711.1">
    <property type="nucleotide sequence ID" value="NZ_AP024702.1"/>
</dbReference>
<dbReference type="SUPFAM" id="SSF46626">
    <property type="entry name" value="Cytochrome c"/>
    <property type="match status" value="1"/>
</dbReference>
<evidence type="ECO:0000256" key="5">
    <source>
        <dbReference type="SAM" id="SignalP"/>
    </source>
</evidence>
<gene>
    <name evidence="7" type="ORF">HAHE_01750</name>
</gene>
<sequence length="893" mass="97008">MMKLAGWMMAPVLGAGWAMAQHEEVDAVAEGKKVFESVGCAECHTVEKGDLSLKSGPNLYGLFLSEPRDREVVVGGKKTTVKADKAYFDNSLRKSWDALAISEKGPTKGTTYQPLMPMYVEELISKDDGEALWHYLRTLADKGQSGPAKVMVKRKKAPEPTDILKIPGEEVVADRIRVMRAPLKGTSARALHVGQPNGMSYTFDPRMLSVRRVWTGGYLNLKEERTNRGRGLSSEGWKAQTYLEGPAVLAPLSKDGKVIDFEFKEPDAHDYEAIERLLWDGLEFADKLAAIDAEFLGHQLDPATGQPTFEFRVGSNVISEAVSISDAGQVAISLGGDLKTEQSFNVGDSGLSSITVEGGALEDGVWVLPAGGKGPFVLTGQLPGGIVARETADRKEDWSPQSLVIEPAKKARRPLELPAGYTLKDWISPLDLLGREQLFEPTGIAVAKDGTIVLATRAAGVWRIRDGKWSLFAEGIYEALGVVIEDDKGDVIVIAQKPELTRISDADGDGRAESFETVCDDYGFHGNYHEYTHGPVCDADGNYYFLLNLSHDHDAPRVSWRAGGKFMGSMGGYRGWACRVTPEGKFETYAMGLRSPAGIGVAPDGRIWYAENQGEYVGSSKVVPLEKGKFYGHISGLIDLPGMKPEAEGLDYDSWKDKLRKGAVWLPHGKMANSPGSPAWDLTDGKFGPFGGQMFIGDQTLSQLMRVVTEQVDGQDQGCVIPFGKGLASGLMRPVFLPDGSLIIGQTGRGWGARGGQQAALQQVVYDGKTLPADIEAIHSAPTGLKVSFTRPLGAGVSEEDLTKALKAESWFYTNLPDYGSPERDKRSEKITGVALSDDRKSLVISFEGFGEGDKWVDRNYHVQLAGADSLFGDPPAWKSLEGYFTLRAIPGE</sequence>
<dbReference type="Pfam" id="PF00034">
    <property type="entry name" value="Cytochrom_C"/>
    <property type="match status" value="1"/>
</dbReference>
<evidence type="ECO:0000256" key="2">
    <source>
        <dbReference type="ARBA" id="ARBA00022723"/>
    </source>
</evidence>
<evidence type="ECO:0000256" key="4">
    <source>
        <dbReference type="PROSITE-ProRule" id="PRU00433"/>
    </source>
</evidence>
<keyword evidence="5" id="KW-0732">Signal</keyword>
<keyword evidence="1 4" id="KW-0349">Heme</keyword>
<evidence type="ECO:0000313" key="7">
    <source>
        <dbReference type="EMBL" id="BCX46267.1"/>
    </source>
</evidence>
<proteinExistence type="predicted"/>
<keyword evidence="8" id="KW-1185">Reference proteome</keyword>
<dbReference type="Pfam" id="PF23500">
    <property type="entry name" value="DUF7133"/>
    <property type="match status" value="1"/>
</dbReference>
<feature type="domain" description="Cytochrome c" evidence="6">
    <location>
        <begin position="26"/>
        <end position="140"/>
    </location>
</feature>
<dbReference type="Gene3D" id="2.120.10.30">
    <property type="entry name" value="TolB, C-terminal domain"/>
    <property type="match status" value="1"/>
</dbReference>
<keyword evidence="3 4" id="KW-0408">Iron</keyword>
<feature type="chain" id="PRO_5047395015" description="Cytochrome c domain-containing protein" evidence="5">
    <location>
        <begin position="21"/>
        <end position="893"/>
    </location>
</feature>